<feature type="region of interest" description="Disordered" evidence="5">
    <location>
        <begin position="1171"/>
        <end position="1199"/>
    </location>
</feature>
<organism evidence="8 9">
    <name type="scientific">Streptomyces tsukubensis (strain DSM 42081 / NBRC 108919 / NRRL 18488 / 9993)</name>
    <dbReference type="NCBI Taxonomy" id="1114943"/>
    <lineage>
        <taxon>Bacteria</taxon>
        <taxon>Bacillati</taxon>
        <taxon>Actinomycetota</taxon>
        <taxon>Actinomycetes</taxon>
        <taxon>Kitasatosporales</taxon>
        <taxon>Streptomycetaceae</taxon>
        <taxon>Streptomyces</taxon>
    </lineage>
</organism>
<dbReference type="Pfam" id="PF14200">
    <property type="entry name" value="RicinB_lectin_2"/>
    <property type="match status" value="1"/>
</dbReference>
<dbReference type="GO" id="GO:0004553">
    <property type="term" value="F:hydrolase activity, hydrolyzing O-glycosyl compounds"/>
    <property type="evidence" value="ECO:0007669"/>
    <property type="project" value="InterPro"/>
</dbReference>
<sequence>MRQHRHRRIQGGLLSAALLAGALAAVPAQAATAPDPGAVRAASVPTGQAVLLQNIRNGAQLGITATGGGNIAEARAPQGDNHNQAWVLERTPGGTYLLRNSELRNFCLVRDPEPLAGLCDEPGAPWDVQRIGDGEYWIKEPGADRYLTSSTEISKSEKQADLRMGTDGDDRGTWFMTPVDWPRQPMPPQDRRTLEHMTYLTAHNAMINKEDGYSTVAPNQPHSMERQLADGVRALMPDVNAQVVNGAIWLCHGGSCGGVPNPNNNLATMLGTLKTFLDANPSEIVSVFIEDQSSLSNEDYERYGLNLVPGVKDLLFVPDDSVVPDGLKQGWDVHRNGWPLLKDMIAKNKRLLIFSGNTGRQSIGFMADQRWRVENHWSMGLGLGNSDWACFSRWGNKPLGARPSGKFRPLFFMNHFRDVPMAPTYTTDNEKMRQRAENVCTTAARRKPNFVAVDQYKSGDLFPQIAHMNTYWYQAQAAPGSGGGQQPDPGTPAGDPFDNGVDRRGPKPAEGVPHPSCRPEGMIPTAGASARYCDVYDKEGREWLGGAGHDRRIVGYFNATRNGTDGRPRYLVKNIPWSRVTHINYAFARIEGNRISVGDEGAANNPATRMTWPGVTGAEMDPGLPYQGHFNQLAKYKKRHPQVKALLAVGGWADTKGFYAMATNADGSVNQAGIDAFADSAVDFLGRYGAAFDGIDIDYEYPTAMPDSGNPDDWGVANPRRKGLQAGYNALMKTLREKLDRAGESRGRYYLLTSAASASGHLVRGYDAGQALGYQDYVNVMTYDLHGSWNQYVGPQAPLYDDGRDGELAAAGVYDSVGKPEYGKTGYFNVDWAYHYYRGALQPGRINLGIPYYTRGWRDVQGGTDGLWGTAPLPDQSGCQPGTGTRGFCGNGAVGIDNLWHDTSRGREVAAGSNPLWHVRNLQNGRAGDYLRAYGLDPDAPPNRLTGSYQRKYSNALESMWLWNAEKKVFLTAEDEQSIDAKIRYVKDKGIGGVMMWELAGDLGRGPDGSYGMGHELTNRIDDSLRGAGGYVKERTDGTVPPDQVVDVGVEFADFPTAEADLWPQQPKLRITNRSTRPLPSGTEIAFDIPTSAPALLKDDNWQELKDVLKPGHTGPNAGGLKGTFHRVTLKLGYCESVPAGATRDIGLKYFLPVTGPANITLRFGDGVYGSTQDRRRGATTTQPPAGSGSGPACQAEPWSADRTYNPAWAPFALWRTGDGYKIQDVNSSLVLDHPGSWTTTHLVDSQDGNRNQIWKITPDGSTGRFRITSDSGGRDQCLGAENRLAELSVKNCDGSAAQSWSFTDDKGAPVAGIPADGKAHGLLAARGHAAEPRNSGTTVRTKMVAGDPTGVTRTVVSYGGHWWKAKFWTKGNAPNAADARNPWTRLGPVG</sequence>
<dbReference type="Proteomes" id="UP000005940">
    <property type="component" value="Chromosome"/>
</dbReference>
<dbReference type="InterPro" id="IPR029070">
    <property type="entry name" value="Chitinase_insertion_sf"/>
</dbReference>
<evidence type="ECO:0000256" key="5">
    <source>
        <dbReference type="SAM" id="MobiDB-lite"/>
    </source>
</evidence>
<dbReference type="Pfam" id="PF00704">
    <property type="entry name" value="Glyco_hydro_18"/>
    <property type="match status" value="1"/>
</dbReference>
<dbReference type="SUPFAM" id="SSF51055">
    <property type="entry name" value="Carbohydrate binding domain"/>
    <property type="match status" value="1"/>
</dbReference>
<dbReference type="GO" id="GO:0008061">
    <property type="term" value="F:chitin binding"/>
    <property type="evidence" value="ECO:0007669"/>
    <property type="project" value="InterPro"/>
</dbReference>
<keyword evidence="6" id="KW-0732">Signal</keyword>
<dbReference type="Gene3D" id="2.10.10.20">
    <property type="entry name" value="Carbohydrate-binding module superfamily 5/12"/>
    <property type="match status" value="1"/>
</dbReference>
<evidence type="ECO:0000256" key="2">
    <source>
        <dbReference type="ARBA" id="ARBA00023024"/>
    </source>
</evidence>
<evidence type="ECO:0000256" key="3">
    <source>
        <dbReference type="ARBA" id="ARBA00023295"/>
    </source>
</evidence>
<dbReference type="SUPFAM" id="SSF51695">
    <property type="entry name" value="PLC-like phosphodiesterases"/>
    <property type="match status" value="1"/>
</dbReference>
<feature type="compositionally biased region" description="Basic and acidic residues" evidence="5">
    <location>
        <begin position="162"/>
        <end position="172"/>
    </location>
</feature>
<dbReference type="Gene3D" id="3.10.50.10">
    <property type="match status" value="1"/>
</dbReference>
<feature type="region of interest" description="Disordered" evidence="5">
    <location>
        <begin position="162"/>
        <end position="188"/>
    </location>
</feature>
<dbReference type="Gene3D" id="2.80.10.50">
    <property type="match status" value="1"/>
</dbReference>
<dbReference type="RefSeq" id="WP_052704616.1">
    <property type="nucleotide sequence ID" value="NZ_CP029159.1"/>
</dbReference>
<dbReference type="PROSITE" id="PS01095">
    <property type="entry name" value="GH18_1"/>
    <property type="match status" value="1"/>
</dbReference>
<dbReference type="Pfam" id="PF26178">
    <property type="entry name" value="PI-PLC_cat"/>
    <property type="match status" value="1"/>
</dbReference>
<dbReference type="PROSITE" id="PS51910">
    <property type="entry name" value="GH18_2"/>
    <property type="match status" value="1"/>
</dbReference>
<dbReference type="InterPro" id="IPR017946">
    <property type="entry name" value="PLC-like_Pdiesterase_TIM-brl"/>
</dbReference>
<dbReference type="GO" id="GO:0030246">
    <property type="term" value="F:carbohydrate binding"/>
    <property type="evidence" value="ECO:0007669"/>
    <property type="project" value="InterPro"/>
</dbReference>
<dbReference type="InterPro" id="IPR001223">
    <property type="entry name" value="Glyco_hydro18_cat"/>
</dbReference>
<evidence type="ECO:0000256" key="4">
    <source>
        <dbReference type="RuleBase" id="RU000489"/>
    </source>
</evidence>
<gene>
    <name evidence="8" type="ORF">STSU_014375</name>
</gene>
<dbReference type="CDD" id="cd00161">
    <property type="entry name" value="beta-trefoil_Ricin-like"/>
    <property type="match status" value="1"/>
</dbReference>
<evidence type="ECO:0000259" key="7">
    <source>
        <dbReference type="PROSITE" id="PS51910"/>
    </source>
</evidence>
<dbReference type="InterPro" id="IPR001579">
    <property type="entry name" value="Glyco_hydro_18_chit_AS"/>
</dbReference>
<protein>
    <submittedName>
        <fullName evidence="8">Chitinase</fullName>
    </submittedName>
</protein>
<dbReference type="PANTHER" id="PTHR11177:SF308">
    <property type="entry name" value="CHITINASE A"/>
    <property type="match status" value="1"/>
</dbReference>
<feature type="domain" description="GH18" evidence="7">
    <location>
        <begin position="551"/>
        <end position="1028"/>
    </location>
</feature>
<dbReference type="InterPro" id="IPR000772">
    <property type="entry name" value="Ricin_B_lectin"/>
</dbReference>
<dbReference type="InterPro" id="IPR011583">
    <property type="entry name" value="Chitinase_II/V-like_cat"/>
</dbReference>
<keyword evidence="1 4" id="KW-0378">Hydrolase</keyword>
<dbReference type="InterPro" id="IPR050314">
    <property type="entry name" value="Glycosyl_Hydrlase_18"/>
</dbReference>
<dbReference type="CDD" id="cd06548">
    <property type="entry name" value="GH18_chitinase"/>
    <property type="match status" value="1"/>
</dbReference>
<dbReference type="InterPro" id="IPR036573">
    <property type="entry name" value="CBM_sf_5/12"/>
</dbReference>
<dbReference type="Gene3D" id="3.20.20.80">
    <property type="entry name" value="Glycosidases"/>
    <property type="match status" value="2"/>
</dbReference>
<keyword evidence="2" id="KW-0119">Carbohydrate metabolism</keyword>
<accession>A0A7G3UDW5</accession>
<proteinExistence type="predicted"/>
<evidence type="ECO:0000313" key="9">
    <source>
        <dbReference type="Proteomes" id="UP000005940"/>
    </source>
</evidence>
<evidence type="ECO:0000256" key="6">
    <source>
        <dbReference type="SAM" id="SignalP"/>
    </source>
</evidence>
<dbReference type="InterPro" id="IPR009470">
    <property type="entry name" value="Chi_C"/>
</dbReference>
<dbReference type="EMBL" id="CP029159">
    <property type="protein sequence ID" value="QKM68188.1"/>
    <property type="molecule type" value="Genomic_DNA"/>
</dbReference>
<dbReference type="GO" id="GO:0005576">
    <property type="term" value="C:extracellular region"/>
    <property type="evidence" value="ECO:0007669"/>
    <property type="project" value="InterPro"/>
</dbReference>
<keyword evidence="3 4" id="KW-0326">Glycosidase</keyword>
<dbReference type="InterPro" id="IPR035992">
    <property type="entry name" value="Ricin_B-like_lectins"/>
</dbReference>
<evidence type="ECO:0000256" key="1">
    <source>
        <dbReference type="ARBA" id="ARBA00022801"/>
    </source>
</evidence>
<evidence type="ECO:0000313" key="8">
    <source>
        <dbReference type="EMBL" id="QKM68188.1"/>
    </source>
</evidence>
<keyword evidence="2" id="KW-0146">Chitin degradation</keyword>
<dbReference type="GO" id="GO:0005975">
    <property type="term" value="P:carbohydrate metabolic process"/>
    <property type="evidence" value="ECO:0007669"/>
    <property type="project" value="InterPro"/>
</dbReference>
<dbReference type="InterPro" id="IPR017853">
    <property type="entry name" value="GH"/>
</dbReference>
<dbReference type="PROSITE" id="PS50231">
    <property type="entry name" value="RICIN_B_LECTIN"/>
    <property type="match status" value="1"/>
</dbReference>
<dbReference type="GO" id="GO:0006032">
    <property type="term" value="P:chitin catabolic process"/>
    <property type="evidence" value="ECO:0007669"/>
    <property type="project" value="UniProtKB-KW"/>
</dbReference>
<reference evidence="8 9" key="1">
    <citation type="journal article" date="2012" name="J. Bacteriol.">
        <title>Draft genome of Streptomyces tsukubaensis NRRL 18488, the producer of the clinically important immunosuppressant tacrolimus (FK506).</title>
        <authorList>
            <person name="Barreiro C."/>
            <person name="Prieto C."/>
            <person name="Sola-Landa A."/>
            <person name="Solera E."/>
            <person name="Martinez-Castro M."/>
            <person name="Perez-Redondo R."/>
            <person name="Garcia-Estrada C."/>
            <person name="Aparicio J.F."/>
            <person name="Fernandez-Martinez L.T."/>
            <person name="Santos-Aberturas J."/>
            <person name="Salehi-Najafabadi Z."/>
            <person name="Rodriguez-Garcia A."/>
            <person name="Tauch A."/>
            <person name="Martin J.F."/>
        </authorList>
    </citation>
    <scope>NUCLEOTIDE SEQUENCE [LARGE SCALE GENOMIC DNA]</scope>
    <source>
        <strain evidence="9">DSM 42081 / NBRC 108919 / NRRL 18488 / 9993</strain>
    </source>
</reference>
<feature type="region of interest" description="Disordered" evidence="5">
    <location>
        <begin position="476"/>
        <end position="523"/>
    </location>
</feature>
<dbReference type="SUPFAM" id="SSF50370">
    <property type="entry name" value="Ricin B-like lectins"/>
    <property type="match status" value="1"/>
</dbReference>
<dbReference type="PANTHER" id="PTHR11177">
    <property type="entry name" value="CHITINASE"/>
    <property type="match status" value="1"/>
</dbReference>
<dbReference type="Pfam" id="PF06483">
    <property type="entry name" value="ChiC"/>
    <property type="match status" value="1"/>
</dbReference>
<feature type="chain" id="PRO_5028941723" evidence="6">
    <location>
        <begin position="31"/>
        <end position="1391"/>
    </location>
</feature>
<name>A0A7G3UDW5_STRT9</name>
<dbReference type="SUPFAM" id="SSF54556">
    <property type="entry name" value="Chitinase insertion domain"/>
    <property type="match status" value="1"/>
</dbReference>
<dbReference type="Gene3D" id="3.20.20.190">
    <property type="entry name" value="Phosphatidylinositol (PI) phosphodiesterase"/>
    <property type="match status" value="1"/>
</dbReference>
<dbReference type="SMART" id="SM00636">
    <property type="entry name" value="Glyco_18"/>
    <property type="match status" value="1"/>
</dbReference>
<keyword evidence="2" id="KW-0624">Polysaccharide degradation</keyword>
<dbReference type="SUPFAM" id="SSF51445">
    <property type="entry name" value="(Trans)glycosidases"/>
    <property type="match status" value="1"/>
</dbReference>
<dbReference type="GO" id="GO:0006629">
    <property type="term" value="P:lipid metabolic process"/>
    <property type="evidence" value="ECO:0007669"/>
    <property type="project" value="InterPro"/>
</dbReference>
<feature type="signal peptide" evidence="6">
    <location>
        <begin position="1"/>
        <end position="30"/>
    </location>
</feature>
<keyword evidence="9" id="KW-1185">Reference proteome</keyword>
<dbReference type="GO" id="GO:0008081">
    <property type="term" value="F:phosphoric diester hydrolase activity"/>
    <property type="evidence" value="ECO:0007669"/>
    <property type="project" value="InterPro"/>
</dbReference>
<dbReference type="CDD" id="cd12215">
    <property type="entry name" value="ChiC_BD"/>
    <property type="match status" value="1"/>
</dbReference>